<keyword evidence="1" id="KW-1133">Transmembrane helix</keyword>
<comment type="caution">
    <text evidence="2">The sequence shown here is derived from an EMBL/GenBank/DDBJ whole genome shotgun (WGS) entry which is preliminary data.</text>
</comment>
<organism evidence="2 3">
    <name type="scientific">Aerophobetes bacterium</name>
    <dbReference type="NCBI Taxonomy" id="2030807"/>
    <lineage>
        <taxon>Bacteria</taxon>
        <taxon>Candidatus Aerophobota</taxon>
    </lineage>
</organism>
<proteinExistence type="predicted"/>
<feature type="transmembrane region" description="Helical" evidence="1">
    <location>
        <begin position="16"/>
        <end position="37"/>
    </location>
</feature>
<evidence type="ECO:0000256" key="1">
    <source>
        <dbReference type="SAM" id="Phobius"/>
    </source>
</evidence>
<keyword evidence="1" id="KW-0812">Transmembrane</keyword>
<accession>A0A497E2R1</accession>
<dbReference type="Proteomes" id="UP000279422">
    <property type="component" value="Unassembled WGS sequence"/>
</dbReference>
<evidence type="ECO:0000313" key="2">
    <source>
        <dbReference type="EMBL" id="RLE07495.1"/>
    </source>
</evidence>
<dbReference type="AlphaFoldDB" id="A0A497E2R1"/>
<feature type="non-terminal residue" evidence="2">
    <location>
        <position position="352"/>
    </location>
</feature>
<dbReference type="EMBL" id="QMPZ01000164">
    <property type="protein sequence ID" value="RLE07495.1"/>
    <property type="molecule type" value="Genomic_DNA"/>
</dbReference>
<sequence length="352" mass="39261">MSLEIKRRALRKKEQGIALVLSLMVISVLFIFTSFLVRRVITNTVMVGKTKDEYTSYTLAREGILYAINRLNNSIEENWPEDENWHEYDVDPEHEGDDFRIKVEKDKPSSGYFTIQSQDLPKKLVTLEGIADSQSPLLKHIRFINSDASFDDNTFGDSESSAIIRGEAPFCVIGDLTWEGSNNLMLGSDDKAVVYGNIYFSGTSLTINGSAPATEFYYYTPSDPRFFDTADGHYFDSAHLPSGYDYTTNPPTFYYGAPRSIFWPKIINEEEGETVYDNVYKELATTGGIYIDGSPVEESDNWYPSSFPPSESGWSETYTGSDVYMYTGTGTLVVLDGNGATSGTAGQVGIDD</sequence>
<gene>
    <name evidence="2" type="ORF">DRJ00_08065</name>
</gene>
<keyword evidence="1" id="KW-0472">Membrane</keyword>
<name>A0A497E2R1_UNCAE</name>
<evidence type="ECO:0000313" key="3">
    <source>
        <dbReference type="Proteomes" id="UP000279422"/>
    </source>
</evidence>
<reference evidence="2 3" key="1">
    <citation type="submission" date="2018-06" db="EMBL/GenBank/DDBJ databases">
        <title>Extensive metabolic versatility and redundancy in microbially diverse, dynamic hydrothermal sediments.</title>
        <authorList>
            <person name="Dombrowski N."/>
            <person name="Teske A."/>
            <person name="Baker B.J."/>
        </authorList>
    </citation>
    <scope>NUCLEOTIDE SEQUENCE [LARGE SCALE GENOMIC DNA]</scope>
    <source>
        <strain evidence="2">B47_G16</strain>
    </source>
</reference>
<protein>
    <submittedName>
        <fullName evidence="2">Uncharacterized protein</fullName>
    </submittedName>
</protein>